<gene>
    <name evidence="6" type="primary">guaD</name>
    <name evidence="6" type="ORF">Mal15_12680</name>
</gene>
<accession>A0A5B9MAX9</accession>
<dbReference type="InterPro" id="IPR011059">
    <property type="entry name" value="Metal-dep_hydrolase_composite"/>
</dbReference>
<protein>
    <submittedName>
        <fullName evidence="6">Guanine deaminase</fullName>
        <ecNumber evidence="6">3.5.4.3</ecNumber>
    </submittedName>
</protein>
<evidence type="ECO:0000256" key="3">
    <source>
        <dbReference type="ARBA" id="ARBA00022801"/>
    </source>
</evidence>
<dbReference type="RefSeq" id="WP_167546654.1">
    <property type="nucleotide sequence ID" value="NZ_CP036264.1"/>
</dbReference>
<evidence type="ECO:0000313" key="6">
    <source>
        <dbReference type="EMBL" id="QEF97230.1"/>
    </source>
</evidence>
<name>A0A5B9MAX9_9BACT</name>
<dbReference type="EMBL" id="CP036264">
    <property type="protein sequence ID" value="QEF97230.1"/>
    <property type="molecule type" value="Genomic_DNA"/>
</dbReference>
<dbReference type="SUPFAM" id="SSF51556">
    <property type="entry name" value="Metallo-dependent hydrolases"/>
    <property type="match status" value="1"/>
</dbReference>
<proteinExistence type="predicted"/>
<evidence type="ECO:0000256" key="4">
    <source>
        <dbReference type="ARBA" id="ARBA00022833"/>
    </source>
</evidence>
<dbReference type="EC" id="3.5.4.3" evidence="6"/>
<evidence type="ECO:0000256" key="1">
    <source>
        <dbReference type="ARBA" id="ARBA00001947"/>
    </source>
</evidence>
<dbReference type="GO" id="GO:0008892">
    <property type="term" value="F:guanine deaminase activity"/>
    <property type="evidence" value="ECO:0007669"/>
    <property type="project" value="UniProtKB-EC"/>
</dbReference>
<organism evidence="6 7">
    <name type="scientific">Stieleria maiorica</name>
    <dbReference type="NCBI Taxonomy" id="2795974"/>
    <lineage>
        <taxon>Bacteria</taxon>
        <taxon>Pseudomonadati</taxon>
        <taxon>Planctomycetota</taxon>
        <taxon>Planctomycetia</taxon>
        <taxon>Pirellulales</taxon>
        <taxon>Pirellulaceae</taxon>
        <taxon>Stieleria</taxon>
    </lineage>
</organism>
<dbReference type="Gene3D" id="2.30.40.10">
    <property type="entry name" value="Urease, subunit C, domain 1"/>
    <property type="match status" value="1"/>
</dbReference>
<dbReference type="KEGG" id="smam:Mal15_12680"/>
<feature type="domain" description="Amidohydrolase-related" evidence="5">
    <location>
        <begin position="52"/>
        <end position="411"/>
    </location>
</feature>
<evidence type="ECO:0000256" key="2">
    <source>
        <dbReference type="ARBA" id="ARBA00022723"/>
    </source>
</evidence>
<evidence type="ECO:0000313" key="7">
    <source>
        <dbReference type="Proteomes" id="UP000321353"/>
    </source>
</evidence>
<keyword evidence="2" id="KW-0479">Metal-binding</keyword>
<dbReference type="AlphaFoldDB" id="A0A5B9MAX9"/>
<dbReference type="InterPro" id="IPR006680">
    <property type="entry name" value="Amidohydro-rel"/>
</dbReference>
<dbReference type="SUPFAM" id="SSF51338">
    <property type="entry name" value="Composite domain of metallo-dependent hydrolases"/>
    <property type="match status" value="1"/>
</dbReference>
<dbReference type="GO" id="GO:0005829">
    <property type="term" value="C:cytosol"/>
    <property type="evidence" value="ECO:0007669"/>
    <property type="project" value="TreeGrafter"/>
</dbReference>
<dbReference type="InterPro" id="IPR051607">
    <property type="entry name" value="Metallo-dep_hydrolases"/>
</dbReference>
<dbReference type="GO" id="GO:0046098">
    <property type="term" value="P:guanine metabolic process"/>
    <property type="evidence" value="ECO:0007669"/>
    <property type="project" value="TreeGrafter"/>
</dbReference>
<dbReference type="Gene3D" id="3.20.20.140">
    <property type="entry name" value="Metal-dependent hydrolases"/>
    <property type="match status" value="1"/>
</dbReference>
<dbReference type="PANTHER" id="PTHR11271:SF6">
    <property type="entry name" value="GUANINE DEAMINASE"/>
    <property type="match status" value="1"/>
</dbReference>
<evidence type="ECO:0000259" key="5">
    <source>
        <dbReference type="Pfam" id="PF01979"/>
    </source>
</evidence>
<dbReference type="Pfam" id="PF01979">
    <property type="entry name" value="Amidohydro_1"/>
    <property type="match status" value="1"/>
</dbReference>
<dbReference type="InterPro" id="IPR032466">
    <property type="entry name" value="Metal_Hydrolase"/>
</dbReference>
<reference evidence="6 7" key="1">
    <citation type="submission" date="2019-02" db="EMBL/GenBank/DDBJ databases">
        <title>Planctomycetal bacteria perform biofilm scaping via a novel small molecule.</title>
        <authorList>
            <person name="Jeske O."/>
            <person name="Boedeker C."/>
            <person name="Wiegand S."/>
            <person name="Breitling P."/>
            <person name="Kallscheuer N."/>
            <person name="Jogler M."/>
            <person name="Rohde M."/>
            <person name="Petersen J."/>
            <person name="Medema M.H."/>
            <person name="Surup F."/>
            <person name="Jogler C."/>
        </authorList>
    </citation>
    <scope>NUCLEOTIDE SEQUENCE [LARGE SCALE GENOMIC DNA]</scope>
    <source>
        <strain evidence="6 7">Mal15</strain>
    </source>
</reference>
<dbReference type="PANTHER" id="PTHR11271">
    <property type="entry name" value="GUANINE DEAMINASE"/>
    <property type="match status" value="1"/>
</dbReference>
<comment type="cofactor">
    <cofactor evidence="1">
        <name>Zn(2+)</name>
        <dbReference type="ChEBI" id="CHEBI:29105"/>
    </cofactor>
</comment>
<dbReference type="Proteomes" id="UP000321353">
    <property type="component" value="Chromosome"/>
</dbReference>
<keyword evidence="3 6" id="KW-0378">Hydrolase</keyword>
<keyword evidence="4" id="KW-0862">Zinc</keyword>
<keyword evidence="7" id="KW-1185">Reference proteome</keyword>
<sequence>MITLGGQILQSEPEGYATIRPGVVEIAEGRIVGVEFGQVSNRVDHGGPDALICPGFIDTHLHLPQFDSIGAAGMRLLPWLKDVIFPAEQRWNDLDFAKSMIDRVARQCLGVGTTGVCAYATVNHEATIAALTAFRDIGFRGVIGQVMMDRDAPPPLLRPRGQLIDEVSRTLDQFPPDRPMAAAVTPRFALSCSEALLEDAGRLAASYDAIVQTHLAETVAECDAVGKRFGGRDYVNVYACAALLTPRSILGHGIHLDSQSQDRLARCGSIIAHCPTANSFLGSGTMNRHSHLSHGIPLTLGSDIGAGFERSMVRVGRAMIEAAMRISLAAGHGVDDQVRIPSAAEAWHQITAGNAAALRWNDVGRIAVDQRADLLVIRPDIAWLDSRQPLATLMFAWDDRWIETTILEGRVRFCSA</sequence>
<dbReference type="GO" id="GO:0008270">
    <property type="term" value="F:zinc ion binding"/>
    <property type="evidence" value="ECO:0007669"/>
    <property type="project" value="TreeGrafter"/>
</dbReference>